<evidence type="ECO:0000256" key="2">
    <source>
        <dbReference type="ARBA" id="ARBA00022448"/>
    </source>
</evidence>
<feature type="domain" description="RCK C-terminal" evidence="8">
    <location>
        <begin position="318"/>
        <end position="400"/>
    </location>
</feature>
<feature type="transmembrane region" description="Helical" evidence="7">
    <location>
        <begin position="468"/>
        <end position="487"/>
    </location>
</feature>
<keyword evidence="10" id="KW-1185">Reference proteome</keyword>
<sequence>MIYLMLTILVITIALFVWGKFTPDIVALLSMISLFLTGILDAKETLSGFSNPTVIMIAALFIIGEGLSQTGWTALAGKKFVEWAGKSVPKLLVIVSLGSGVLSGFVSNTGTVATLMPLTISSAWSIGTLPSKMLMPVAFGSNTGGLLTLTGTPPNIIVSNALIESGYEGFSFFEFGLIGLPLLIIALVYFRYIGFRLLPKNKTNNKPVDIETTFHKWIEAYKIDGDYYRLRVRSISPLLNTKIGIWNFEKDYGISILRIKRRHPNPLKGIPQFVEFPDNATFFKYHDIITVKGETEDINRLMIKFRLGLLPLEPVTDELKNNLINQEVGMTEVIVNPNSILVGRKYKLGDYFKRFGIQLLAASRNNKPLTEKEITVKVGDSFLLRGSWENIEDLKQQHENLVICGSPEGMAKNVDNLNSKSYIALGSLVLMIALLVFKLVPGAMAALICGGIVLLTGCVPMSKAYKGISWTSVVMIAAMIPMGIALQKTGTAQMVANGLVTYLGSVSPVMLLGGIFLLTTMFSQVINNSATAVLMAPIAVLAASSLNISPEPFMIVVAISASTAFLTPVGTTTNAMVMSAGGYKFMDYLKVGAPLLLMFFIISLILVPLIWPF</sequence>
<keyword evidence="4" id="KW-0677">Repeat</keyword>
<evidence type="ECO:0000313" key="9">
    <source>
        <dbReference type="EMBL" id="SEQ49408.1"/>
    </source>
</evidence>
<dbReference type="PROSITE" id="PS01271">
    <property type="entry name" value="NA_SULFATE"/>
    <property type="match status" value="1"/>
</dbReference>
<dbReference type="InterPro" id="IPR004680">
    <property type="entry name" value="Cit_transptr-like_dom"/>
</dbReference>
<comment type="subcellular location">
    <subcellularLocation>
        <location evidence="1">Membrane</location>
        <topology evidence="1">Multi-pass membrane protein</topology>
    </subcellularLocation>
</comment>
<feature type="transmembrane region" description="Helical" evidence="7">
    <location>
        <begin position="88"/>
        <end position="106"/>
    </location>
</feature>
<evidence type="ECO:0000256" key="4">
    <source>
        <dbReference type="ARBA" id="ARBA00022737"/>
    </source>
</evidence>
<dbReference type="SUPFAM" id="SSF116726">
    <property type="entry name" value="TrkA C-terminal domain-like"/>
    <property type="match status" value="2"/>
</dbReference>
<organism evidence="9 10">
    <name type="scientific">Hyunsoonleella jejuensis</name>
    <dbReference type="NCBI Taxonomy" id="419940"/>
    <lineage>
        <taxon>Bacteria</taxon>
        <taxon>Pseudomonadati</taxon>
        <taxon>Bacteroidota</taxon>
        <taxon>Flavobacteriia</taxon>
        <taxon>Flavobacteriales</taxon>
        <taxon>Flavobacteriaceae</taxon>
    </lineage>
</organism>
<dbReference type="Pfam" id="PF02080">
    <property type="entry name" value="TrkA_C"/>
    <property type="match status" value="1"/>
</dbReference>
<evidence type="ECO:0000256" key="5">
    <source>
        <dbReference type="ARBA" id="ARBA00022989"/>
    </source>
</evidence>
<evidence type="ECO:0000259" key="8">
    <source>
        <dbReference type="PROSITE" id="PS51202"/>
    </source>
</evidence>
<dbReference type="AlphaFoldDB" id="A0A1H9GHQ2"/>
<gene>
    <name evidence="9" type="ORF">SAMN05421824_1800</name>
</gene>
<protein>
    <submittedName>
        <fullName evidence="9">Citrate transporter</fullName>
    </submittedName>
</protein>
<dbReference type="InterPro" id="IPR036721">
    <property type="entry name" value="RCK_C_sf"/>
</dbReference>
<feature type="transmembrane region" description="Helical" evidence="7">
    <location>
        <begin position="421"/>
        <end position="437"/>
    </location>
</feature>
<dbReference type="InterPro" id="IPR031312">
    <property type="entry name" value="Na/sul_symport_CS"/>
</dbReference>
<dbReference type="STRING" id="419940.SAMN05421824_1800"/>
<keyword evidence="3 7" id="KW-0812">Transmembrane</keyword>
<dbReference type="PANTHER" id="PTHR43652">
    <property type="entry name" value="BASIC AMINO ACID ANTIPORTER YFCC-RELATED"/>
    <property type="match status" value="1"/>
</dbReference>
<keyword evidence="6 7" id="KW-0472">Membrane</keyword>
<proteinExistence type="predicted"/>
<dbReference type="GO" id="GO:0008324">
    <property type="term" value="F:monoatomic cation transmembrane transporter activity"/>
    <property type="evidence" value="ECO:0007669"/>
    <property type="project" value="InterPro"/>
</dbReference>
<dbReference type="Proteomes" id="UP000198999">
    <property type="component" value="Unassembled WGS sequence"/>
</dbReference>
<feature type="transmembrane region" description="Helical" evidence="7">
    <location>
        <begin position="172"/>
        <end position="192"/>
    </location>
</feature>
<keyword evidence="2" id="KW-0813">Transport</keyword>
<feature type="transmembrane region" description="Helical" evidence="7">
    <location>
        <begin position="499"/>
        <end position="518"/>
    </location>
</feature>
<dbReference type="Pfam" id="PF03600">
    <property type="entry name" value="CitMHS"/>
    <property type="match status" value="1"/>
</dbReference>
<dbReference type="PANTHER" id="PTHR43652:SF1">
    <property type="entry name" value="RESPONSE REGULATOR"/>
    <property type="match status" value="1"/>
</dbReference>
<accession>A0A1H9GHQ2</accession>
<feature type="transmembrane region" description="Helical" evidence="7">
    <location>
        <begin position="54"/>
        <end position="76"/>
    </location>
</feature>
<dbReference type="Gene3D" id="3.30.70.1450">
    <property type="entry name" value="Regulator of K+ conductance, C-terminal domain"/>
    <property type="match status" value="2"/>
</dbReference>
<dbReference type="InterPro" id="IPR051679">
    <property type="entry name" value="DASS-Related_Transporters"/>
</dbReference>
<dbReference type="GO" id="GO:0005886">
    <property type="term" value="C:plasma membrane"/>
    <property type="evidence" value="ECO:0007669"/>
    <property type="project" value="TreeGrafter"/>
</dbReference>
<dbReference type="PROSITE" id="PS51202">
    <property type="entry name" value="RCK_C"/>
    <property type="match status" value="1"/>
</dbReference>
<dbReference type="RefSeq" id="WP_245738224.1">
    <property type="nucleotide sequence ID" value="NZ_FOFN01000002.1"/>
</dbReference>
<evidence type="ECO:0000256" key="7">
    <source>
        <dbReference type="SAM" id="Phobius"/>
    </source>
</evidence>
<evidence type="ECO:0000313" key="10">
    <source>
        <dbReference type="Proteomes" id="UP000198999"/>
    </source>
</evidence>
<dbReference type="GO" id="GO:0006813">
    <property type="term" value="P:potassium ion transport"/>
    <property type="evidence" value="ECO:0007669"/>
    <property type="project" value="InterPro"/>
</dbReference>
<evidence type="ECO:0000256" key="6">
    <source>
        <dbReference type="ARBA" id="ARBA00023136"/>
    </source>
</evidence>
<feature type="transmembrane region" description="Helical" evidence="7">
    <location>
        <begin position="525"/>
        <end position="546"/>
    </location>
</feature>
<dbReference type="InterPro" id="IPR006037">
    <property type="entry name" value="RCK_C"/>
</dbReference>
<dbReference type="EMBL" id="FOFN01000002">
    <property type="protein sequence ID" value="SEQ49408.1"/>
    <property type="molecule type" value="Genomic_DNA"/>
</dbReference>
<evidence type="ECO:0000256" key="3">
    <source>
        <dbReference type="ARBA" id="ARBA00022692"/>
    </source>
</evidence>
<keyword evidence="5 7" id="KW-1133">Transmembrane helix</keyword>
<feature type="transmembrane region" description="Helical" evidence="7">
    <location>
        <begin position="552"/>
        <end position="570"/>
    </location>
</feature>
<reference evidence="9 10" key="1">
    <citation type="submission" date="2016-10" db="EMBL/GenBank/DDBJ databases">
        <authorList>
            <person name="de Groot N.N."/>
        </authorList>
    </citation>
    <scope>NUCLEOTIDE SEQUENCE [LARGE SCALE GENOMIC DNA]</scope>
    <source>
        <strain evidence="9 10">DSM 21035</strain>
    </source>
</reference>
<evidence type="ECO:0000256" key="1">
    <source>
        <dbReference type="ARBA" id="ARBA00004141"/>
    </source>
</evidence>
<feature type="transmembrane region" description="Helical" evidence="7">
    <location>
        <begin position="591"/>
        <end position="611"/>
    </location>
</feature>
<name>A0A1H9GHQ2_9FLAO</name>